<name>E6UX98_VARPE</name>
<dbReference type="Pfam" id="PF12643">
    <property type="entry name" value="MazG-like"/>
    <property type="match status" value="1"/>
</dbReference>
<dbReference type="OrthoDB" id="9791898at2"/>
<dbReference type="KEGG" id="vpe:Varpa_4652"/>
<sequence length="109" mass="12291">MESELKSLVQALRDFAQARAWEPYHSPKNLASALSVEAAELLEHFQWLTEAQSRSLDPAKRAEVGAEMADVFLYLLQLADKLDIDLIDAARRKMIVNARKYPVPVDPPT</sequence>
<dbReference type="PANTHER" id="PTHR46523">
    <property type="entry name" value="DCTP PYROPHOSPHATASE 1"/>
    <property type="match status" value="1"/>
</dbReference>
<dbReference type="STRING" id="595537.Varpa_4652"/>
<dbReference type="eggNOG" id="COG1694">
    <property type="taxonomic scope" value="Bacteria"/>
</dbReference>
<dbReference type="CDD" id="cd11537">
    <property type="entry name" value="NTP-PPase_RS21-C6_like"/>
    <property type="match status" value="1"/>
</dbReference>
<proteinExistence type="predicted"/>
<dbReference type="PANTHER" id="PTHR46523:SF1">
    <property type="entry name" value="DCTP PYROPHOSPHATASE 1"/>
    <property type="match status" value="1"/>
</dbReference>
<gene>
    <name evidence="1" type="ordered locus">Varpa_4652</name>
</gene>
<protein>
    <submittedName>
        <fullName evidence="1">MazG nucleotide pyrophosphohydrolase</fullName>
    </submittedName>
</protein>
<dbReference type="GO" id="GO:0047429">
    <property type="term" value="F:nucleoside triphosphate diphosphatase activity"/>
    <property type="evidence" value="ECO:0007669"/>
    <property type="project" value="InterPro"/>
</dbReference>
<evidence type="ECO:0000313" key="1">
    <source>
        <dbReference type="EMBL" id="ADU38815.1"/>
    </source>
</evidence>
<dbReference type="InterPro" id="IPR052555">
    <property type="entry name" value="dCTP_Pyrophosphatase"/>
</dbReference>
<evidence type="ECO:0000313" key="2">
    <source>
        <dbReference type="Proteomes" id="UP000008917"/>
    </source>
</evidence>
<dbReference type="AlphaFoldDB" id="E6UX98"/>
<dbReference type="Gene3D" id="1.10.287.1080">
    <property type="entry name" value="MazG-like"/>
    <property type="match status" value="1"/>
</dbReference>
<dbReference type="SUPFAM" id="SSF101386">
    <property type="entry name" value="all-alpha NTP pyrophosphatases"/>
    <property type="match status" value="1"/>
</dbReference>
<reference evidence="2" key="1">
    <citation type="submission" date="2010-12" db="EMBL/GenBank/DDBJ databases">
        <title>Complete sequence of Variovorax paradoxus EPS.</title>
        <authorList>
            <consortium name="US DOE Joint Genome Institute"/>
            <person name="Lucas S."/>
            <person name="Copeland A."/>
            <person name="Lapidus A."/>
            <person name="Cheng J.-F."/>
            <person name="Goodwin L."/>
            <person name="Pitluck S."/>
            <person name="Teshima H."/>
            <person name="Detter J.C."/>
            <person name="Han C."/>
            <person name="Tapia R."/>
            <person name="Land M."/>
            <person name="Hauser L."/>
            <person name="Kyrpides N."/>
            <person name="Ivanova N."/>
            <person name="Ovchinnikova G."/>
            <person name="Orwin P."/>
            <person name="Han J.-I.G."/>
            <person name="Woyke T."/>
        </authorList>
    </citation>
    <scope>NUCLEOTIDE SEQUENCE [LARGE SCALE GENOMIC DNA]</scope>
    <source>
        <strain evidence="2">EPS</strain>
    </source>
</reference>
<accession>E6UX98</accession>
<dbReference type="HOGENOM" id="CLU_110454_2_2_4"/>
<dbReference type="Proteomes" id="UP000008917">
    <property type="component" value="Chromosome"/>
</dbReference>
<dbReference type="EMBL" id="CP002417">
    <property type="protein sequence ID" value="ADU38815.1"/>
    <property type="molecule type" value="Genomic_DNA"/>
</dbReference>
<keyword evidence="1" id="KW-0378">Hydrolase</keyword>
<dbReference type="RefSeq" id="WP_013543024.1">
    <property type="nucleotide sequence ID" value="NC_014931.1"/>
</dbReference>
<dbReference type="GO" id="GO:0009143">
    <property type="term" value="P:nucleoside triphosphate catabolic process"/>
    <property type="evidence" value="ECO:0007669"/>
    <property type="project" value="InterPro"/>
</dbReference>
<dbReference type="InterPro" id="IPR025984">
    <property type="entry name" value="DCTPP"/>
</dbReference>
<organism evidence="1 2">
    <name type="scientific">Variovorax paradoxus (strain EPS)</name>
    <dbReference type="NCBI Taxonomy" id="595537"/>
    <lineage>
        <taxon>Bacteria</taxon>
        <taxon>Pseudomonadati</taxon>
        <taxon>Pseudomonadota</taxon>
        <taxon>Betaproteobacteria</taxon>
        <taxon>Burkholderiales</taxon>
        <taxon>Comamonadaceae</taxon>
        <taxon>Variovorax</taxon>
    </lineage>
</organism>
<reference evidence="1 2" key="2">
    <citation type="journal article" date="2013" name="Genome Announc.">
        <title>Genome of the Root-Associated Plant Growth-Promoting Bacterium Variovorax paradoxus Strain EPS.</title>
        <authorList>
            <person name="Han J.I."/>
            <person name="Spain J.C."/>
            <person name="Leadbetter J.R."/>
            <person name="Ovchinnikova G."/>
            <person name="Goodwin L.A."/>
            <person name="Han C.S."/>
            <person name="Woyke T."/>
            <person name="Davenport K.W."/>
            <person name="Orwin P.M."/>
        </authorList>
    </citation>
    <scope>NUCLEOTIDE SEQUENCE [LARGE SCALE GENOMIC DNA]</scope>
    <source>
        <strain evidence="1 2">EPS</strain>
    </source>
</reference>
<dbReference type="PIRSF" id="PIRSF029826">
    <property type="entry name" value="UCP029826_pph"/>
    <property type="match status" value="1"/>
</dbReference>